<evidence type="ECO:0000256" key="4">
    <source>
        <dbReference type="ARBA" id="ARBA00023157"/>
    </source>
</evidence>
<accession>A7S9M9</accession>
<dbReference type="Proteomes" id="UP000001593">
    <property type="component" value="Unassembled WGS sequence"/>
</dbReference>
<dbReference type="InterPro" id="IPR036508">
    <property type="entry name" value="Chitin-bd_dom_sf"/>
</dbReference>
<dbReference type="InterPro" id="IPR051940">
    <property type="entry name" value="Chitin_bind-dev_reg"/>
</dbReference>
<evidence type="ECO:0000259" key="7">
    <source>
        <dbReference type="PROSITE" id="PS50940"/>
    </source>
</evidence>
<dbReference type="PhylomeDB" id="A7S9M9"/>
<feature type="non-terminal residue" evidence="8">
    <location>
        <position position="206"/>
    </location>
</feature>
<feature type="non-terminal residue" evidence="8">
    <location>
        <position position="1"/>
    </location>
</feature>
<evidence type="ECO:0000256" key="2">
    <source>
        <dbReference type="ARBA" id="ARBA00022729"/>
    </source>
</evidence>
<dbReference type="SUPFAM" id="SSF57625">
    <property type="entry name" value="Invertebrate chitin-binding proteins"/>
    <property type="match status" value="3"/>
</dbReference>
<keyword evidence="3" id="KW-0677">Repeat</keyword>
<dbReference type="PANTHER" id="PTHR23301:SF0">
    <property type="entry name" value="CHITIN-BINDING TYPE-2 DOMAIN-CONTAINING PROTEIN-RELATED"/>
    <property type="match status" value="1"/>
</dbReference>
<evidence type="ECO:0000256" key="3">
    <source>
        <dbReference type="ARBA" id="ARBA00022737"/>
    </source>
</evidence>
<evidence type="ECO:0000256" key="1">
    <source>
        <dbReference type="ARBA" id="ARBA00022669"/>
    </source>
</evidence>
<dbReference type="STRING" id="45351.A7S9M9"/>
<keyword evidence="4" id="KW-1015">Disulfide bond</keyword>
<dbReference type="EMBL" id="DS469604">
    <property type="protein sequence ID" value="EDO39635.1"/>
    <property type="molecule type" value="Genomic_DNA"/>
</dbReference>
<name>A7S9M9_NEMVE</name>
<dbReference type="SMART" id="SM00494">
    <property type="entry name" value="ChtBD2"/>
    <property type="match status" value="3"/>
</dbReference>
<protein>
    <recommendedName>
        <fullName evidence="7">Chitin-binding type-2 domain-containing protein</fullName>
    </recommendedName>
</protein>
<feature type="domain" description="Chitin-binding type-2" evidence="7">
    <location>
        <begin position="83"/>
        <end position="142"/>
    </location>
</feature>
<dbReference type="HOGENOM" id="CLU_1334841_0_0_1"/>
<dbReference type="InParanoid" id="A7S9M9"/>
<proteinExistence type="predicted"/>
<dbReference type="GO" id="GO:0008061">
    <property type="term" value="F:chitin binding"/>
    <property type="evidence" value="ECO:0007669"/>
    <property type="project" value="UniProtKB-KW"/>
</dbReference>
<dbReference type="GO" id="GO:0005576">
    <property type="term" value="C:extracellular region"/>
    <property type="evidence" value="ECO:0007669"/>
    <property type="project" value="InterPro"/>
</dbReference>
<gene>
    <name evidence="8" type="ORF">NEMVEDRAFT_v1g53627</name>
</gene>
<dbReference type="eggNOG" id="ENOG502RTF8">
    <property type="taxonomic scope" value="Eukaryota"/>
</dbReference>
<keyword evidence="5" id="KW-0325">Glycoprotein</keyword>
<dbReference type="AlphaFoldDB" id="A7S9M9"/>
<dbReference type="Pfam" id="PF01607">
    <property type="entry name" value="CBM_14"/>
    <property type="match status" value="3"/>
</dbReference>
<organism evidence="8 9">
    <name type="scientific">Nematostella vectensis</name>
    <name type="common">Starlet sea anemone</name>
    <dbReference type="NCBI Taxonomy" id="45351"/>
    <lineage>
        <taxon>Eukaryota</taxon>
        <taxon>Metazoa</taxon>
        <taxon>Cnidaria</taxon>
        <taxon>Anthozoa</taxon>
        <taxon>Hexacorallia</taxon>
        <taxon>Actiniaria</taxon>
        <taxon>Edwardsiidae</taxon>
        <taxon>Nematostella</taxon>
    </lineage>
</organism>
<dbReference type="PROSITE" id="PS50940">
    <property type="entry name" value="CHIT_BIND_II"/>
    <property type="match status" value="3"/>
</dbReference>
<feature type="domain" description="Chitin-binding type-2" evidence="7">
    <location>
        <begin position="1"/>
        <end position="43"/>
    </location>
</feature>
<dbReference type="InterPro" id="IPR002557">
    <property type="entry name" value="Chitin-bd_dom"/>
</dbReference>
<reference evidence="8 9" key="1">
    <citation type="journal article" date="2007" name="Science">
        <title>Sea anemone genome reveals ancestral eumetazoan gene repertoire and genomic organization.</title>
        <authorList>
            <person name="Putnam N.H."/>
            <person name="Srivastava M."/>
            <person name="Hellsten U."/>
            <person name="Dirks B."/>
            <person name="Chapman J."/>
            <person name="Salamov A."/>
            <person name="Terry A."/>
            <person name="Shapiro H."/>
            <person name="Lindquist E."/>
            <person name="Kapitonov V.V."/>
            <person name="Jurka J."/>
            <person name="Genikhovich G."/>
            <person name="Grigoriev I.V."/>
            <person name="Lucas S.M."/>
            <person name="Steele R.E."/>
            <person name="Finnerty J.R."/>
            <person name="Technau U."/>
            <person name="Martindale M.Q."/>
            <person name="Rokhsar D.S."/>
        </authorList>
    </citation>
    <scope>NUCLEOTIDE SEQUENCE [LARGE SCALE GENOMIC DNA]</scope>
    <source>
        <strain evidence="9">CH2 X CH6</strain>
    </source>
</reference>
<evidence type="ECO:0000313" key="8">
    <source>
        <dbReference type="EMBL" id="EDO39635.1"/>
    </source>
</evidence>
<feature type="domain" description="Chitin-binding type-2" evidence="7">
    <location>
        <begin position="147"/>
        <end position="206"/>
    </location>
</feature>
<keyword evidence="1" id="KW-0147">Chitin-binding</keyword>
<dbReference type="OMA" id="DPTHCAR"/>
<feature type="region of interest" description="Disordered" evidence="6">
    <location>
        <begin position="47"/>
        <end position="76"/>
    </location>
</feature>
<evidence type="ECO:0000313" key="9">
    <source>
        <dbReference type="Proteomes" id="UP000001593"/>
    </source>
</evidence>
<evidence type="ECO:0000256" key="6">
    <source>
        <dbReference type="SAM" id="MobiDB-lite"/>
    </source>
</evidence>
<dbReference type="PANTHER" id="PTHR23301">
    <property type="entry name" value="CHITIN BINDING PERITROPHIN-A"/>
    <property type="match status" value="1"/>
</dbReference>
<dbReference type="Gene3D" id="2.170.140.10">
    <property type="entry name" value="Chitin binding domain"/>
    <property type="match status" value="3"/>
</dbReference>
<keyword evidence="2" id="KW-0732">Signal</keyword>
<sequence>KDCAQFYFCDGSAESLLSRCPRGLLWSEVKKTCDYPHLVDCSRPTTPPVTTTKSTTSSTTKGTTASTTTSTPTTTPTTRPPCNLHCQTLNPDGTCTVAPGDCSSNYICYPPHETLHATCPAGLLWNHITKTCDWPSNVDCDRLSSSEIVCPFLLPDKPNGHYADPRDCSKFYQCDAFHRAFLHRCPAGLKWSVKKTACDWPRYVDC</sequence>
<keyword evidence="9" id="KW-1185">Reference proteome</keyword>
<evidence type="ECO:0000256" key="5">
    <source>
        <dbReference type="ARBA" id="ARBA00023180"/>
    </source>
</evidence>